<comment type="caution">
    <text evidence="2">The sequence shown here is derived from an EMBL/GenBank/DDBJ whole genome shotgun (WGS) entry which is preliminary data.</text>
</comment>
<organism evidence="2 3">
    <name type="scientific">Trifolium medium</name>
    <dbReference type="NCBI Taxonomy" id="97028"/>
    <lineage>
        <taxon>Eukaryota</taxon>
        <taxon>Viridiplantae</taxon>
        <taxon>Streptophyta</taxon>
        <taxon>Embryophyta</taxon>
        <taxon>Tracheophyta</taxon>
        <taxon>Spermatophyta</taxon>
        <taxon>Magnoliopsida</taxon>
        <taxon>eudicotyledons</taxon>
        <taxon>Gunneridae</taxon>
        <taxon>Pentapetalae</taxon>
        <taxon>rosids</taxon>
        <taxon>fabids</taxon>
        <taxon>Fabales</taxon>
        <taxon>Fabaceae</taxon>
        <taxon>Papilionoideae</taxon>
        <taxon>50 kb inversion clade</taxon>
        <taxon>NPAAA clade</taxon>
        <taxon>Hologalegina</taxon>
        <taxon>IRL clade</taxon>
        <taxon>Trifolieae</taxon>
        <taxon>Trifolium</taxon>
    </lineage>
</organism>
<proteinExistence type="predicted"/>
<dbReference type="Proteomes" id="UP000265520">
    <property type="component" value="Unassembled WGS sequence"/>
</dbReference>
<evidence type="ECO:0000313" key="2">
    <source>
        <dbReference type="EMBL" id="MCI94681.1"/>
    </source>
</evidence>
<feature type="region of interest" description="Disordered" evidence="1">
    <location>
        <begin position="33"/>
        <end position="54"/>
    </location>
</feature>
<evidence type="ECO:0000313" key="3">
    <source>
        <dbReference type="Proteomes" id="UP000265520"/>
    </source>
</evidence>
<sequence>DLCFVTLGLEQCDPLHLTQTALVAANKSERPDRVAKKRFNSSERWTKWRRTTER</sequence>
<reference evidence="2 3" key="1">
    <citation type="journal article" date="2018" name="Front. Plant Sci.">
        <title>Red Clover (Trifolium pratense) and Zigzag Clover (T. medium) - A Picture of Genomic Similarities and Differences.</title>
        <authorList>
            <person name="Dluhosova J."/>
            <person name="Istvanek J."/>
            <person name="Nedelnik J."/>
            <person name="Repkova J."/>
        </authorList>
    </citation>
    <scope>NUCLEOTIDE SEQUENCE [LARGE SCALE GENOMIC DNA]</scope>
    <source>
        <strain evidence="3">cv. 10/8</strain>
        <tissue evidence="2">Leaf</tissue>
    </source>
</reference>
<protein>
    <submittedName>
        <fullName evidence="2">Uncharacterized protein</fullName>
    </submittedName>
</protein>
<dbReference type="EMBL" id="LXQA011363283">
    <property type="protein sequence ID" value="MCI94681.1"/>
    <property type="molecule type" value="Genomic_DNA"/>
</dbReference>
<feature type="non-terminal residue" evidence="2">
    <location>
        <position position="1"/>
    </location>
</feature>
<evidence type="ECO:0000256" key="1">
    <source>
        <dbReference type="SAM" id="MobiDB-lite"/>
    </source>
</evidence>
<dbReference type="AlphaFoldDB" id="A0A392W694"/>
<accession>A0A392W694</accession>
<keyword evidence="3" id="KW-1185">Reference proteome</keyword>
<name>A0A392W694_9FABA</name>